<keyword evidence="9" id="KW-0408">Iron</keyword>
<dbReference type="RefSeq" id="WP_137412172.1">
    <property type="nucleotide sequence ID" value="NZ_CP074397.1"/>
</dbReference>
<dbReference type="InterPro" id="IPR006311">
    <property type="entry name" value="TAT_signal"/>
</dbReference>
<accession>A0A4Z1R1C4</accession>
<comment type="subunit">
    <text evidence="4">Homodimer.</text>
</comment>
<dbReference type="KEGG" id="asal:CFBP5507_24060"/>
<organism evidence="12 13">
    <name type="scientific">Agrobacterium salinitolerans</name>
    <dbReference type="NCBI Taxonomy" id="1183413"/>
    <lineage>
        <taxon>Bacteria</taxon>
        <taxon>Pseudomonadati</taxon>
        <taxon>Pseudomonadota</taxon>
        <taxon>Alphaproteobacteria</taxon>
        <taxon>Hyphomicrobiales</taxon>
        <taxon>Rhizobiaceae</taxon>
        <taxon>Rhizobium/Agrobacterium group</taxon>
        <taxon>Agrobacterium</taxon>
    </lineage>
</organism>
<proteinExistence type="inferred from homology"/>
<comment type="pathway">
    <text evidence="2">Cofactor biosynthesis; thiamine diphosphate biosynthesis.</text>
</comment>
<dbReference type="Pfam" id="PF09084">
    <property type="entry name" value="NMT1"/>
    <property type="match status" value="1"/>
</dbReference>
<dbReference type="PANTHER" id="PTHR31528">
    <property type="entry name" value="4-AMINO-5-HYDROXYMETHYL-2-METHYLPYRIMIDINE PHOSPHATE SYNTHASE THI11-RELATED"/>
    <property type="match status" value="1"/>
</dbReference>
<dbReference type="PROSITE" id="PS51318">
    <property type="entry name" value="TAT"/>
    <property type="match status" value="1"/>
</dbReference>
<dbReference type="Proteomes" id="UP000298735">
    <property type="component" value="Chromosome Linear"/>
</dbReference>
<evidence type="ECO:0000256" key="3">
    <source>
        <dbReference type="ARBA" id="ARBA00009406"/>
    </source>
</evidence>
<evidence type="ECO:0000313" key="13">
    <source>
        <dbReference type="Proteomes" id="UP000298735"/>
    </source>
</evidence>
<evidence type="ECO:0000256" key="2">
    <source>
        <dbReference type="ARBA" id="ARBA00004948"/>
    </source>
</evidence>
<evidence type="ECO:0000256" key="4">
    <source>
        <dbReference type="ARBA" id="ARBA00011738"/>
    </source>
</evidence>
<evidence type="ECO:0000256" key="9">
    <source>
        <dbReference type="ARBA" id="ARBA00023004"/>
    </source>
</evidence>
<keyword evidence="6" id="KW-0479">Metal-binding</keyword>
<dbReference type="PANTHER" id="PTHR31528:SF1">
    <property type="entry name" value="4-AMINO-5-HYDROXYMETHYL-2-METHYLPYRIMIDINE PHOSPHATE SYNTHASE THI11-RELATED"/>
    <property type="match status" value="1"/>
</dbReference>
<sequence length="344" mass="36903">MSSFLMNRRRFIANAAILGGAATMQNFISVRAGNAVDIADVKMQLGWLGSNGVLGEVVAKKKGFYTEQGVNLEIVPGGPNIDGVAGVASGQAAVGQTSSSPAVMLARGAGIPIKAFLAGYQKHPFTYFSTDKNPIRMPQDMIGKTIATQPTAVILLRALLAKNGIAEDKVTIVNMGSDMNQLLTGQAQAVTGWNTNINAMKVLGTDSVQMMLWDAGLKLYANVYFTTDDQIDKHGDVLARFTMATAKGWSYARDNQAEAVDILVEAFPNLDKASELEAAVPVLGYSFGETTKKDGWGTMNKSTWEDQIKAYADLGQFKQSVPLLDDVVSFSVLEATSDFRKKLG</sequence>
<gene>
    <name evidence="12" type="ORF">CFBP5507_24060</name>
</gene>
<comment type="function">
    <text evidence="1">Responsible for the formation of the pyrimidine heterocycle in the thiamine biosynthesis pathway. Catalyzes the formation of hydroxymethylpyrimidine phosphate (HMP-P) from histidine and pyridoxal phosphate (PLP). The protein uses PLP and the active site histidine to form HMP-P, generating an inactive enzyme. The enzyme can only undergo a single turnover, which suggests it is a suicide enzyme.</text>
</comment>
<reference evidence="12" key="1">
    <citation type="submission" date="2022-10" db="EMBL/GenBank/DDBJ databases">
        <title>Complete genome sequence of Agrobacterium salinitolerans CFBP5507.</title>
        <authorList>
            <person name="Tchabashvili S."/>
            <person name="Yen H.-C."/>
            <person name="Haryono M."/>
            <person name="Lin Y.-C."/>
            <person name="Lai E.-M."/>
            <person name="Kuo C.-H."/>
        </authorList>
    </citation>
    <scope>NUCLEOTIDE SEQUENCE</scope>
    <source>
        <strain evidence="12">CFBP5507</strain>
    </source>
</reference>
<keyword evidence="5" id="KW-0808">Transferase</keyword>
<comment type="catalytic activity">
    <reaction evidence="11">
        <text>N(6)-(pyridoxal phosphate)-L-lysyl-[4-amino-5-hydroxymethyl-2-methylpyrimidine phosphate synthase] + L-histidyl-[4-amino-5-hydroxymethyl-2-methylpyrimidine phosphate synthase] + 2 Fe(3+) + 4 H2O = L-lysyl-[4-amino-5-hydroxymethyl-2-methylpyrimidine phosphate synthase] + (2S)-2-amino-5-hydroxy-4-oxopentanoyl-[4-amino-5-hydroxymethyl-2-methylpyrimidine phosphate synthase] + 4-amino-2-methyl-5-(phosphooxymethyl)pyrimidine + 3-oxopropanoate + 2 Fe(2+) + 2 H(+)</text>
        <dbReference type="Rhea" id="RHEA:65756"/>
        <dbReference type="Rhea" id="RHEA-COMP:16892"/>
        <dbReference type="Rhea" id="RHEA-COMP:16893"/>
        <dbReference type="Rhea" id="RHEA-COMP:16894"/>
        <dbReference type="Rhea" id="RHEA-COMP:16895"/>
        <dbReference type="ChEBI" id="CHEBI:15377"/>
        <dbReference type="ChEBI" id="CHEBI:15378"/>
        <dbReference type="ChEBI" id="CHEBI:29033"/>
        <dbReference type="ChEBI" id="CHEBI:29034"/>
        <dbReference type="ChEBI" id="CHEBI:29969"/>
        <dbReference type="ChEBI" id="CHEBI:29979"/>
        <dbReference type="ChEBI" id="CHEBI:33190"/>
        <dbReference type="ChEBI" id="CHEBI:58354"/>
        <dbReference type="ChEBI" id="CHEBI:143915"/>
        <dbReference type="ChEBI" id="CHEBI:157692"/>
    </reaction>
    <physiologicalReaction direction="left-to-right" evidence="11">
        <dbReference type="Rhea" id="RHEA:65757"/>
    </physiologicalReaction>
</comment>
<evidence type="ECO:0000313" key="12">
    <source>
        <dbReference type="EMBL" id="UYZ10689.1"/>
    </source>
</evidence>
<name>A0A4Z1R1C4_9HYPH</name>
<keyword evidence="8" id="KW-0784">Thiamine biosynthesis</keyword>
<dbReference type="GO" id="GO:0009228">
    <property type="term" value="P:thiamine biosynthetic process"/>
    <property type="evidence" value="ECO:0007669"/>
    <property type="project" value="UniProtKB-KW"/>
</dbReference>
<evidence type="ECO:0000256" key="1">
    <source>
        <dbReference type="ARBA" id="ARBA00003469"/>
    </source>
</evidence>
<dbReference type="InterPro" id="IPR027939">
    <property type="entry name" value="NMT1/THI5"/>
</dbReference>
<dbReference type="SUPFAM" id="SSF53850">
    <property type="entry name" value="Periplasmic binding protein-like II"/>
    <property type="match status" value="1"/>
</dbReference>
<evidence type="ECO:0000256" key="7">
    <source>
        <dbReference type="ARBA" id="ARBA00022898"/>
    </source>
</evidence>
<dbReference type="Gene3D" id="3.40.190.10">
    <property type="entry name" value="Periplasmic binding protein-like II"/>
    <property type="match status" value="2"/>
</dbReference>
<evidence type="ECO:0000256" key="10">
    <source>
        <dbReference type="ARBA" id="ARBA00033171"/>
    </source>
</evidence>
<comment type="similarity">
    <text evidence="3">Belongs to the NMT1/THI5 family.</text>
</comment>
<evidence type="ECO:0000256" key="11">
    <source>
        <dbReference type="ARBA" id="ARBA00048179"/>
    </source>
</evidence>
<dbReference type="GO" id="GO:0046872">
    <property type="term" value="F:metal ion binding"/>
    <property type="evidence" value="ECO:0007669"/>
    <property type="project" value="UniProtKB-KW"/>
</dbReference>
<evidence type="ECO:0000256" key="8">
    <source>
        <dbReference type="ARBA" id="ARBA00022977"/>
    </source>
</evidence>
<protein>
    <recommendedName>
        <fullName evidence="10">Thiamine pyrimidine synthase</fullName>
    </recommendedName>
</protein>
<evidence type="ECO:0000256" key="5">
    <source>
        <dbReference type="ARBA" id="ARBA00022679"/>
    </source>
</evidence>
<keyword evidence="7" id="KW-0663">Pyridoxal phosphate</keyword>
<dbReference type="AlphaFoldDB" id="A0A4Z1R1C4"/>
<dbReference type="InterPro" id="IPR015168">
    <property type="entry name" value="SsuA/THI5"/>
</dbReference>
<dbReference type="EMBL" id="CP109969">
    <property type="protein sequence ID" value="UYZ10689.1"/>
    <property type="molecule type" value="Genomic_DNA"/>
</dbReference>
<dbReference type="OrthoDB" id="5372616at2"/>
<evidence type="ECO:0000256" key="6">
    <source>
        <dbReference type="ARBA" id="ARBA00022723"/>
    </source>
</evidence>
<dbReference type="GO" id="GO:0016740">
    <property type="term" value="F:transferase activity"/>
    <property type="evidence" value="ECO:0007669"/>
    <property type="project" value="UniProtKB-KW"/>
</dbReference>